<dbReference type="RefSeq" id="WP_380793420.1">
    <property type="nucleotide sequence ID" value="NZ_JBHTKR010000006.1"/>
</dbReference>
<keyword evidence="2" id="KW-0812">Transmembrane</keyword>
<sequence>MRQTSTDNDHPDPARAKPAQAKGPRGLQRGEVLSLALLALLMAAGWVLALHG</sequence>
<feature type="region of interest" description="Disordered" evidence="1">
    <location>
        <begin position="1"/>
        <end position="26"/>
    </location>
</feature>
<comment type="caution">
    <text evidence="3">The sequence shown here is derived from an EMBL/GenBank/DDBJ whole genome shotgun (WGS) entry which is preliminary data.</text>
</comment>
<evidence type="ECO:0000256" key="1">
    <source>
        <dbReference type="SAM" id="MobiDB-lite"/>
    </source>
</evidence>
<evidence type="ECO:0000313" key="3">
    <source>
        <dbReference type="EMBL" id="MFD1195957.1"/>
    </source>
</evidence>
<feature type="transmembrane region" description="Helical" evidence="2">
    <location>
        <begin position="32"/>
        <end position="51"/>
    </location>
</feature>
<keyword evidence="4" id="KW-1185">Reference proteome</keyword>
<proteinExistence type="predicted"/>
<organism evidence="3 4">
    <name type="scientific">Seohaeicola saemankumensis</name>
    <dbReference type="NCBI Taxonomy" id="481181"/>
    <lineage>
        <taxon>Bacteria</taxon>
        <taxon>Pseudomonadati</taxon>
        <taxon>Pseudomonadota</taxon>
        <taxon>Alphaproteobacteria</taxon>
        <taxon>Rhodobacterales</taxon>
        <taxon>Roseobacteraceae</taxon>
        <taxon>Seohaeicola</taxon>
    </lineage>
</organism>
<reference evidence="4" key="1">
    <citation type="journal article" date="2019" name="Int. J. Syst. Evol. Microbiol.">
        <title>The Global Catalogue of Microorganisms (GCM) 10K type strain sequencing project: providing services to taxonomists for standard genome sequencing and annotation.</title>
        <authorList>
            <consortium name="The Broad Institute Genomics Platform"/>
            <consortium name="The Broad Institute Genome Sequencing Center for Infectious Disease"/>
            <person name="Wu L."/>
            <person name="Ma J."/>
        </authorList>
    </citation>
    <scope>NUCLEOTIDE SEQUENCE [LARGE SCALE GENOMIC DNA]</scope>
    <source>
        <strain evidence="4">CCUG 55328</strain>
    </source>
</reference>
<keyword evidence="2" id="KW-0472">Membrane</keyword>
<dbReference type="Proteomes" id="UP001597151">
    <property type="component" value="Unassembled WGS sequence"/>
</dbReference>
<dbReference type="EMBL" id="JBHTKR010000006">
    <property type="protein sequence ID" value="MFD1195957.1"/>
    <property type="molecule type" value="Genomic_DNA"/>
</dbReference>
<accession>A0ABW3TIV7</accession>
<protein>
    <submittedName>
        <fullName evidence="3">Uncharacterized protein</fullName>
    </submittedName>
</protein>
<name>A0ABW3TIV7_9RHOB</name>
<keyword evidence="2" id="KW-1133">Transmembrane helix</keyword>
<evidence type="ECO:0000256" key="2">
    <source>
        <dbReference type="SAM" id="Phobius"/>
    </source>
</evidence>
<gene>
    <name evidence="3" type="ORF">ACFQ3C_14890</name>
</gene>
<evidence type="ECO:0000313" key="4">
    <source>
        <dbReference type="Proteomes" id="UP001597151"/>
    </source>
</evidence>